<dbReference type="Proteomes" id="UP000308528">
    <property type="component" value="Unassembled WGS sequence"/>
</dbReference>
<comment type="caution">
    <text evidence="7">The sequence shown here is derived from an EMBL/GenBank/DDBJ whole genome shotgun (WGS) entry which is preliminary data.</text>
</comment>
<evidence type="ECO:0000256" key="3">
    <source>
        <dbReference type="ARBA" id="ARBA00022676"/>
    </source>
</evidence>
<dbReference type="PANTHER" id="PTHR43646">
    <property type="entry name" value="GLYCOSYLTRANSFERASE"/>
    <property type="match status" value="1"/>
</dbReference>
<dbReference type="AlphaFoldDB" id="A0A4S4NN09"/>
<dbReference type="Gene3D" id="3.90.550.10">
    <property type="entry name" value="Spore Coat Polysaccharide Biosynthesis Protein SpsA, Chain A"/>
    <property type="match status" value="1"/>
</dbReference>
<organism evidence="7 8">
    <name type="scientific">Neolewinella litorea</name>
    <dbReference type="NCBI Taxonomy" id="2562452"/>
    <lineage>
        <taxon>Bacteria</taxon>
        <taxon>Pseudomonadati</taxon>
        <taxon>Bacteroidota</taxon>
        <taxon>Saprospiria</taxon>
        <taxon>Saprospirales</taxon>
        <taxon>Lewinellaceae</taxon>
        <taxon>Neolewinella</taxon>
    </lineage>
</organism>
<evidence type="ECO:0000313" key="8">
    <source>
        <dbReference type="Proteomes" id="UP000308528"/>
    </source>
</evidence>
<dbReference type="RefSeq" id="WP_136458608.1">
    <property type="nucleotide sequence ID" value="NZ_SRSF01000003.1"/>
</dbReference>
<comment type="subcellular location">
    <subcellularLocation>
        <location evidence="1">Cell membrane</location>
    </subcellularLocation>
</comment>
<protein>
    <submittedName>
        <fullName evidence="7">Glycosyltransferase</fullName>
    </submittedName>
</protein>
<dbReference type="PANTHER" id="PTHR43646:SF2">
    <property type="entry name" value="GLYCOSYLTRANSFERASE 2-LIKE DOMAIN-CONTAINING PROTEIN"/>
    <property type="match status" value="1"/>
</dbReference>
<evidence type="ECO:0000256" key="1">
    <source>
        <dbReference type="ARBA" id="ARBA00004236"/>
    </source>
</evidence>
<reference evidence="7 8" key="1">
    <citation type="submission" date="2019-04" db="EMBL/GenBank/DDBJ databases">
        <title>Lewinella litorea sp. nov., isolated from a marine sand.</title>
        <authorList>
            <person name="Yoon J.-H."/>
        </authorList>
    </citation>
    <scope>NUCLEOTIDE SEQUENCE [LARGE SCALE GENOMIC DNA]</scope>
    <source>
        <strain evidence="7 8">HSMS-39</strain>
    </source>
</reference>
<keyword evidence="5" id="KW-0472">Membrane</keyword>
<keyword evidence="4 7" id="KW-0808">Transferase</keyword>
<keyword evidence="2" id="KW-1003">Cell membrane</keyword>
<dbReference type="GO" id="GO:0016757">
    <property type="term" value="F:glycosyltransferase activity"/>
    <property type="evidence" value="ECO:0007669"/>
    <property type="project" value="UniProtKB-KW"/>
</dbReference>
<sequence>MRLHLIIPVVNERKNLQRLLPYLLDELAGRGTITVADGGSTDGTEEYLGRQARVQYLSCRQRGRAQQMNEAAALDTADYDVMYFVHADTRPPAGFYADIRRSVAAGHPVGCYRFRFDSAHPLLAINAFCTRFNGLACRGGDQSLYLTREAWDELGGFNGEMQIMEDYDIIQRAWERFPFRVIPRAVTVSARKYRANSWLRVQLANLTVFRMYKKGAPQRAMVEEYRRRLRPW</sequence>
<dbReference type="InterPro" id="IPR029044">
    <property type="entry name" value="Nucleotide-diphossugar_trans"/>
</dbReference>
<feature type="domain" description="Glycosyltransferase 2-like" evidence="6">
    <location>
        <begin position="5"/>
        <end position="99"/>
    </location>
</feature>
<evidence type="ECO:0000256" key="5">
    <source>
        <dbReference type="ARBA" id="ARBA00023136"/>
    </source>
</evidence>
<dbReference type="SUPFAM" id="SSF53448">
    <property type="entry name" value="Nucleotide-diphospho-sugar transferases"/>
    <property type="match status" value="1"/>
</dbReference>
<keyword evidence="3" id="KW-0328">Glycosyltransferase</keyword>
<proteinExistence type="predicted"/>
<dbReference type="GO" id="GO:0005886">
    <property type="term" value="C:plasma membrane"/>
    <property type="evidence" value="ECO:0007669"/>
    <property type="project" value="UniProtKB-SubCell"/>
</dbReference>
<evidence type="ECO:0000256" key="4">
    <source>
        <dbReference type="ARBA" id="ARBA00022679"/>
    </source>
</evidence>
<evidence type="ECO:0000313" key="7">
    <source>
        <dbReference type="EMBL" id="THH39758.1"/>
    </source>
</evidence>
<dbReference type="OrthoDB" id="9810303at2"/>
<keyword evidence="8" id="KW-1185">Reference proteome</keyword>
<name>A0A4S4NN09_9BACT</name>
<dbReference type="Pfam" id="PF00535">
    <property type="entry name" value="Glycos_transf_2"/>
    <property type="match status" value="1"/>
</dbReference>
<evidence type="ECO:0000256" key="2">
    <source>
        <dbReference type="ARBA" id="ARBA00022475"/>
    </source>
</evidence>
<dbReference type="EMBL" id="SRSF01000003">
    <property type="protein sequence ID" value="THH39758.1"/>
    <property type="molecule type" value="Genomic_DNA"/>
</dbReference>
<accession>A0A4S4NN09</accession>
<evidence type="ECO:0000259" key="6">
    <source>
        <dbReference type="Pfam" id="PF00535"/>
    </source>
</evidence>
<dbReference type="InterPro" id="IPR001173">
    <property type="entry name" value="Glyco_trans_2-like"/>
</dbReference>
<gene>
    <name evidence="7" type="ORF">E4021_09080</name>
</gene>